<evidence type="ECO:0000313" key="1">
    <source>
        <dbReference type="EMBL" id="EKE28461.1"/>
    </source>
</evidence>
<proteinExistence type="predicted"/>
<sequence length="178" mass="20342">MTIVFEVINVHSATSHWKLNSNWSGTSSAGSTGEKTENESVSNTHIQLVTMQSLTNEKVAWSSSDLYILSSFHSFSIQIDILTVIVAQEKFKGLFSDQILYVRLFIWEYQAMFKVQLLRVRLGGVIIQSQLLEVALIFRLHHLRIIDHELFWLNISTGLFIANNAQVAELQLRYTAQK</sequence>
<protein>
    <submittedName>
        <fullName evidence="1">Uncharacterized protein</fullName>
    </submittedName>
</protein>
<gene>
    <name evidence="1" type="ORF">ACD_3C00054G0001</name>
</gene>
<name>K2FBF4_9BACT</name>
<dbReference type="AlphaFoldDB" id="K2FBF4"/>
<dbReference type="EMBL" id="AMFJ01000328">
    <property type="protein sequence ID" value="EKE28461.1"/>
    <property type="molecule type" value="Genomic_DNA"/>
</dbReference>
<accession>K2FBF4</accession>
<reference evidence="1" key="1">
    <citation type="journal article" date="2012" name="Science">
        <title>Fermentation, hydrogen, and sulfur metabolism in multiple uncultivated bacterial phyla.</title>
        <authorList>
            <person name="Wrighton K.C."/>
            <person name="Thomas B.C."/>
            <person name="Sharon I."/>
            <person name="Miller C.S."/>
            <person name="Castelle C.J."/>
            <person name="VerBerkmoes N.C."/>
            <person name="Wilkins M.J."/>
            <person name="Hettich R.L."/>
            <person name="Lipton M.S."/>
            <person name="Williams K.H."/>
            <person name="Long P.E."/>
            <person name="Banfield J.F."/>
        </authorList>
    </citation>
    <scope>NUCLEOTIDE SEQUENCE [LARGE SCALE GENOMIC DNA]</scope>
</reference>
<organism evidence="1">
    <name type="scientific">uncultured bacterium</name>
    <name type="common">gcode 4</name>
    <dbReference type="NCBI Taxonomy" id="1234023"/>
    <lineage>
        <taxon>Bacteria</taxon>
        <taxon>environmental samples</taxon>
    </lineage>
</organism>
<comment type="caution">
    <text evidence="1">The sequence shown here is derived from an EMBL/GenBank/DDBJ whole genome shotgun (WGS) entry which is preliminary data.</text>
</comment>